<dbReference type="AlphaFoldDB" id="A0A7I7SF25"/>
<evidence type="ECO:0000313" key="6">
    <source>
        <dbReference type="EMBL" id="OSC34122.1"/>
    </source>
</evidence>
<keyword evidence="7" id="KW-1185">Reference proteome</keyword>
<feature type="domain" description="RDD" evidence="5">
    <location>
        <begin position="44"/>
        <end position="146"/>
    </location>
</feature>
<proteinExistence type="predicted"/>
<dbReference type="GO" id="GO:0016020">
    <property type="term" value="C:membrane"/>
    <property type="evidence" value="ECO:0007669"/>
    <property type="project" value="UniProtKB-SubCell"/>
</dbReference>
<organism evidence="6 7">
    <name type="scientific">Mycolicibacillus koreensis</name>
    <dbReference type="NCBI Taxonomy" id="1069220"/>
    <lineage>
        <taxon>Bacteria</taxon>
        <taxon>Bacillati</taxon>
        <taxon>Actinomycetota</taxon>
        <taxon>Actinomycetes</taxon>
        <taxon>Mycobacteriales</taxon>
        <taxon>Mycobacteriaceae</taxon>
        <taxon>Mycolicibacillus</taxon>
    </lineage>
</organism>
<comment type="caution">
    <text evidence="6">The sequence shown here is derived from an EMBL/GenBank/DDBJ whole genome shotgun (WGS) entry which is preliminary data.</text>
</comment>
<gene>
    <name evidence="6" type="ORF">B8W67_08175</name>
</gene>
<keyword evidence="3" id="KW-1133">Transmembrane helix</keyword>
<dbReference type="Pfam" id="PF06271">
    <property type="entry name" value="RDD"/>
    <property type="match status" value="1"/>
</dbReference>
<keyword evidence="2" id="KW-0812">Transmembrane</keyword>
<dbReference type="Proteomes" id="UP000193577">
    <property type="component" value="Unassembled WGS sequence"/>
</dbReference>
<dbReference type="RefSeq" id="WP_069392220.1">
    <property type="nucleotide sequence ID" value="NZ_AP022594.1"/>
</dbReference>
<reference evidence="6 7" key="1">
    <citation type="submission" date="2017-04" db="EMBL/GenBank/DDBJ databases">
        <title>The new phylogeny of genus Mycobacterium.</title>
        <authorList>
            <person name="Tortoli E."/>
            <person name="Trovato A."/>
            <person name="Cirillo D.M."/>
        </authorList>
    </citation>
    <scope>NUCLEOTIDE SEQUENCE [LARGE SCALE GENOMIC DNA]</scope>
    <source>
        <strain evidence="6 7">KCTC 19819</strain>
    </source>
</reference>
<accession>A0A7I7SF25</accession>
<dbReference type="OrthoDB" id="4625746at2"/>
<evidence type="ECO:0000313" key="7">
    <source>
        <dbReference type="Proteomes" id="UP000193577"/>
    </source>
</evidence>
<dbReference type="InterPro" id="IPR010432">
    <property type="entry name" value="RDD"/>
</dbReference>
<evidence type="ECO:0000256" key="1">
    <source>
        <dbReference type="ARBA" id="ARBA00004141"/>
    </source>
</evidence>
<evidence type="ECO:0000256" key="4">
    <source>
        <dbReference type="ARBA" id="ARBA00023136"/>
    </source>
</evidence>
<protein>
    <recommendedName>
        <fullName evidence="5">RDD domain-containing protein</fullName>
    </recommendedName>
</protein>
<keyword evidence="4" id="KW-0472">Membrane</keyword>
<evidence type="ECO:0000259" key="5">
    <source>
        <dbReference type="Pfam" id="PF06271"/>
    </source>
</evidence>
<evidence type="ECO:0000256" key="2">
    <source>
        <dbReference type="ARBA" id="ARBA00022692"/>
    </source>
</evidence>
<name>A0A7I7SF25_9MYCO</name>
<evidence type="ECO:0000256" key="3">
    <source>
        <dbReference type="ARBA" id="ARBA00022989"/>
    </source>
</evidence>
<sequence length="183" mass="19161">MSGRFSGATYACPHCGFDTPADGEFCTMCGRALPPVDPSVYQPAGRVVRCSAFLLDLAAMLSPALPLAVIAALLGVAAVVYLVVPVGFVAIWAWMQIWQSLSGSTFGKSILGLRLVRAADFRPPGLAATLGRSLIFLLTVGVAGLPVLRGAPGWHDRLTGLTVLDVLNGADPVAGPPRLDDYR</sequence>
<dbReference type="EMBL" id="NCXO01000013">
    <property type="protein sequence ID" value="OSC34122.1"/>
    <property type="molecule type" value="Genomic_DNA"/>
</dbReference>
<comment type="subcellular location">
    <subcellularLocation>
        <location evidence="1">Membrane</location>
        <topology evidence="1">Multi-pass membrane protein</topology>
    </subcellularLocation>
</comment>